<dbReference type="Proteomes" id="UP001352852">
    <property type="component" value="Unassembled WGS sequence"/>
</dbReference>
<feature type="region of interest" description="Disordered" evidence="1">
    <location>
        <begin position="84"/>
        <end position="139"/>
    </location>
</feature>
<sequence length="139" mass="14962">MSDVVITLLKQQRTEYNYPPPPFSTMKGAADGSLKLPAHPGSEETVFSPDSSGSSNILGPNHPPSPYVLHSTYSLSILSGAPSPSEFVKLSTSHEETEEEGESVVDSDTGTRTRYEVDTEASGNSQLQRASQEQYEVNG</sequence>
<organism evidence="2 3">
    <name type="scientific">Characodon lateralis</name>
    <dbReference type="NCBI Taxonomy" id="208331"/>
    <lineage>
        <taxon>Eukaryota</taxon>
        <taxon>Metazoa</taxon>
        <taxon>Chordata</taxon>
        <taxon>Craniata</taxon>
        <taxon>Vertebrata</taxon>
        <taxon>Euteleostomi</taxon>
        <taxon>Actinopterygii</taxon>
        <taxon>Neopterygii</taxon>
        <taxon>Teleostei</taxon>
        <taxon>Neoteleostei</taxon>
        <taxon>Acanthomorphata</taxon>
        <taxon>Ovalentaria</taxon>
        <taxon>Atherinomorphae</taxon>
        <taxon>Cyprinodontiformes</taxon>
        <taxon>Goodeidae</taxon>
        <taxon>Characodon</taxon>
    </lineage>
</organism>
<feature type="compositionally biased region" description="Polar residues" evidence="1">
    <location>
        <begin position="121"/>
        <end position="139"/>
    </location>
</feature>
<evidence type="ECO:0000313" key="3">
    <source>
        <dbReference type="Proteomes" id="UP001352852"/>
    </source>
</evidence>
<feature type="region of interest" description="Disordered" evidence="1">
    <location>
        <begin position="15"/>
        <end position="63"/>
    </location>
</feature>
<accession>A0ABU7D7N3</accession>
<reference evidence="2 3" key="1">
    <citation type="submission" date="2021-06" db="EMBL/GenBank/DDBJ databases">
        <authorList>
            <person name="Palmer J.M."/>
        </authorList>
    </citation>
    <scope>NUCLEOTIDE SEQUENCE [LARGE SCALE GENOMIC DNA]</scope>
    <source>
        <strain evidence="2 3">CL_MEX2019</strain>
        <tissue evidence="2">Muscle</tissue>
    </source>
</reference>
<keyword evidence="3" id="KW-1185">Reference proteome</keyword>
<feature type="compositionally biased region" description="Polar residues" evidence="1">
    <location>
        <begin position="48"/>
        <end position="58"/>
    </location>
</feature>
<comment type="caution">
    <text evidence="2">The sequence shown here is derived from an EMBL/GenBank/DDBJ whole genome shotgun (WGS) entry which is preliminary data.</text>
</comment>
<gene>
    <name evidence="2" type="ORF">CHARACLAT_017567</name>
</gene>
<name>A0ABU7D7N3_9TELE</name>
<evidence type="ECO:0000256" key="1">
    <source>
        <dbReference type="SAM" id="MobiDB-lite"/>
    </source>
</evidence>
<proteinExistence type="predicted"/>
<feature type="compositionally biased region" description="Acidic residues" evidence="1">
    <location>
        <begin position="96"/>
        <end position="105"/>
    </location>
</feature>
<dbReference type="EMBL" id="JAHUTJ010017879">
    <property type="protein sequence ID" value="MED6271182.1"/>
    <property type="molecule type" value="Genomic_DNA"/>
</dbReference>
<protein>
    <submittedName>
        <fullName evidence="2">Uncharacterized protein</fullName>
    </submittedName>
</protein>
<evidence type="ECO:0000313" key="2">
    <source>
        <dbReference type="EMBL" id="MED6271182.1"/>
    </source>
</evidence>